<feature type="domain" description="C2H2-type" evidence="10">
    <location>
        <begin position="423"/>
        <end position="445"/>
    </location>
</feature>
<dbReference type="FunFam" id="3.30.160.60:FF:000045">
    <property type="entry name" value="ZFP69 zinc finger protein B"/>
    <property type="match status" value="1"/>
</dbReference>
<evidence type="ECO:0000256" key="1">
    <source>
        <dbReference type="ARBA" id="ARBA00004123"/>
    </source>
</evidence>
<comment type="caution">
    <text evidence="11">The sequence shown here is derived from an EMBL/GenBank/DDBJ whole genome shotgun (WGS) entry which is preliminary data.</text>
</comment>
<keyword evidence="12" id="KW-1185">Reference proteome</keyword>
<sequence length="628" mass="71235">ESLQKQDRSRACLHLIRSFEDLQEQVTRLSSTIQMVQDHGQRSDDRLSKLESSVSCIQGSVMDLTEKCKLLETKLKLHGQREERLKMLTVALERFFDESTVTVAESEREMSTPRRKSKRKRNLDKLMATEKFRPDLDFPERVKIPVKSVVSVPPLVVHKTGENPSIPNIAHKIVTPQTGVTEGEKLFGNDHRALTMVETVKHISETARSSFEKVGGRNLANYKKLLPELYKTDVRIYCHRLKLPQTPISLKQIGHIGSEPATEPSEIKLVEEIEIVDNDGLETVPEVLRDAENSASENISDVESVQSILESNHDEIDPAHITSEANLGSESSHMNSTDSDFEVVMEDSCSFKDTSSGVTNLSEIETAEGTESWSSSLSESNYSSASSRSSNIVNEPCDICDKVIKYSYNLVRHMNKHIESKDFRCKLCHKNFVSKTKLLDHRSNHCLKPFSCEQCPKVFGKIYHLNAHMETHQGSDSISCQYCGKTFSQNSNLKQHLLTHKGDRPFECNICESSFALKKTLDQHLKLHGVARGKKFSCEYCDSKFFSNEVCKEHMNRHQKGDTNHTDAKLLHCIHCDKKFKHSKSLIKHLNFDHAGDKNLDCQVCGKSLLTIDGFNRHLRSHGFDEHE</sequence>
<feature type="domain" description="C2H2-type" evidence="10">
    <location>
        <begin position="478"/>
        <end position="505"/>
    </location>
</feature>
<evidence type="ECO:0000256" key="2">
    <source>
        <dbReference type="ARBA" id="ARBA00022723"/>
    </source>
</evidence>
<dbReference type="PROSITE" id="PS50157">
    <property type="entry name" value="ZINC_FINGER_C2H2_2"/>
    <property type="match status" value="7"/>
</dbReference>
<dbReference type="GO" id="GO:0003677">
    <property type="term" value="F:DNA binding"/>
    <property type="evidence" value="ECO:0007669"/>
    <property type="project" value="UniProtKB-KW"/>
</dbReference>
<dbReference type="InterPro" id="IPR013087">
    <property type="entry name" value="Znf_C2H2_type"/>
</dbReference>
<feature type="domain" description="C2H2-type" evidence="10">
    <location>
        <begin position="395"/>
        <end position="422"/>
    </location>
</feature>
<protein>
    <recommendedName>
        <fullName evidence="10">C2H2-type domain-containing protein</fullName>
    </recommendedName>
</protein>
<dbReference type="GO" id="GO:0005634">
    <property type="term" value="C:nucleus"/>
    <property type="evidence" value="ECO:0007669"/>
    <property type="project" value="UniProtKB-SubCell"/>
</dbReference>
<feature type="region of interest" description="Disordered" evidence="9">
    <location>
        <begin position="364"/>
        <end position="391"/>
    </location>
</feature>
<keyword evidence="7" id="KW-0539">Nucleus</keyword>
<keyword evidence="6" id="KW-0238">DNA-binding</keyword>
<dbReference type="PROSITE" id="PS00028">
    <property type="entry name" value="ZINC_FINGER_C2H2_1"/>
    <property type="match status" value="7"/>
</dbReference>
<evidence type="ECO:0000256" key="5">
    <source>
        <dbReference type="ARBA" id="ARBA00022833"/>
    </source>
</evidence>
<keyword evidence="5" id="KW-0862">Zinc</keyword>
<evidence type="ECO:0000256" key="7">
    <source>
        <dbReference type="ARBA" id="ARBA00023242"/>
    </source>
</evidence>
<feature type="domain" description="C2H2-type" evidence="10">
    <location>
        <begin position="600"/>
        <end position="627"/>
    </location>
</feature>
<dbReference type="PANTHER" id="PTHR23234:SF10">
    <property type="entry name" value="RIKEN CDNA 6720489N17 GENE-RELATED"/>
    <property type="match status" value="1"/>
</dbReference>
<evidence type="ECO:0000259" key="10">
    <source>
        <dbReference type="PROSITE" id="PS50157"/>
    </source>
</evidence>
<feature type="domain" description="C2H2-type" evidence="10">
    <location>
        <begin position="571"/>
        <end position="599"/>
    </location>
</feature>
<dbReference type="EMBL" id="CAJVCH010053692">
    <property type="protein sequence ID" value="CAG7718462.1"/>
    <property type="molecule type" value="Genomic_DNA"/>
</dbReference>
<dbReference type="SMART" id="SM00355">
    <property type="entry name" value="ZnF_C2H2"/>
    <property type="match status" value="8"/>
</dbReference>
<dbReference type="GO" id="GO:0008270">
    <property type="term" value="F:zinc ion binding"/>
    <property type="evidence" value="ECO:0007669"/>
    <property type="project" value="UniProtKB-KW"/>
</dbReference>
<evidence type="ECO:0000313" key="11">
    <source>
        <dbReference type="EMBL" id="CAG7718462.1"/>
    </source>
</evidence>
<dbReference type="Proteomes" id="UP000708208">
    <property type="component" value="Unassembled WGS sequence"/>
</dbReference>
<dbReference type="FunFam" id="3.30.160.60:FF:000446">
    <property type="entry name" value="Zinc finger protein"/>
    <property type="match status" value="1"/>
</dbReference>
<keyword evidence="4 8" id="KW-0863">Zinc-finger</keyword>
<organism evidence="11 12">
    <name type="scientific">Allacma fusca</name>
    <dbReference type="NCBI Taxonomy" id="39272"/>
    <lineage>
        <taxon>Eukaryota</taxon>
        <taxon>Metazoa</taxon>
        <taxon>Ecdysozoa</taxon>
        <taxon>Arthropoda</taxon>
        <taxon>Hexapoda</taxon>
        <taxon>Collembola</taxon>
        <taxon>Symphypleona</taxon>
        <taxon>Sminthuridae</taxon>
        <taxon>Allacma</taxon>
    </lineage>
</organism>
<dbReference type="OrthoDB" id="8922241at2759"/>
<comment type="subcellular location">
    <subcellularLocation>
        <location evidence="1">Nucleus</location>
    </subcellularLocation>
</comment>
<evidence type="ECO:0000256" key="4">
    <source>
        <dbReference type="ARBA" id="ARBA00022771"/>
    </source>
</evidence>
<feature type="domain" description="C2H2-type" evidence="10">
    <location>
        <begin position="506"/>
        <end position="533"/>
    </location>
</feature>
<gene>
    <name evidence="11" type="ORF">AFUS01_LOCUS7854</name>
</gene>
<evidence type="ECO:0000256" key="6">
    <source>
        <dbReference type="ARBA" id="ARBA00023125"/>
    </source>
</evidence>
<dbReference type="PANTHER" id="PTHR23234">
    <property type="entry name" value="ZNF44 PROTEIN"/>
    <property type="match status" value="1"/>
</dbReference>
<dbReference type="InterPro" id="IPR050758">
    <property type="entry name" value="Znf_C2H2-type"/>
</dbReference>
<dbReference type="Pfam" id="PF00096">
    <property type="entry name" value="zf-C2H2"/>
    <property type="match status" value="3"/>
</dbReference>
<name>A0A8J2JGQ6_9HEXA</name>
<evidence type="ECO:0000256" key="3">
    <source>
        <dbReference type="ARBA" id="ARBA00022737"/>
    </source>
</evidence>
<evidence type="ECO:0000313" key="12">
    <source>
        <dbReference type="Proteomes" id="UP000708208"/>
    </source>
</evidence>
<evidence type="ECO:0000256" key="8">
    <source>
        <dbReference type="PROSITE-ProRule" id="PRU00042"/>
    </source>
</evidence>
<feature type="domain" description="C2H2-type" evidence="10">
    <location>
        <begin position="450"/>
        <end position="477"/>
    </location>
</feature>
<proteinExistence type="predicted"/>
<keyword evidence="2" id="KW-0479">Metal-binding</keyword>
<dbReference type="AlphaFoldDB" id="A0A8J2JGQ6"/>
<keyword evidence="3" id="KW-0677">Repeat</keyword>
<reference evidence="11" key="1">
    <citation type="submission" date="2021-06" db="EMBL/GenBank/DDBJ databases">
        <authorList>
            <person name="Hodson N. C."/>
            <person name="Mongue J. A."/>
            <person name="Jaron S. K."/>
        </authorList>
    </citation>
    <scope>NUCLEOTIDE SEQUENCE</scope>
</reference>
<evidence type="ECO:0000256" key="9">
    <source>
        <dbReference type="SAM" id="MobiDB-lite"/>
    </source>
</evidence>
<feature type="non-terminal residue" evidence="11">
    <location>
        <position position="1"/>
    </location>
</feature>
<dbReference type="FunFam" id="3.30.160.60:FF:000100">
    <property type="entry name" value="Zinc finger 45-like"/>
    <property type="match status" value="1"/>
</dbReference>
<feature type="compositionally biased region" description="Low complexity" evidence="9">
    <location>
        <begin position="372"/>
        <end position="390"/>
    </location>
</feature>
<accession>A0A8J2JGQ6</accession>